<dbReference type="SUPFAM" id="SSF55021">
    <property type="entry name" value="ACT-like"/>
    <property type="match status" value="1"/>
</dbReference>
<dbReference type="PIRSF" id="PIRSF014439">
    <property type="entry name" value="APE1894_ACT"/>
    <property type="match status" value="1"/>
</dbReference>
<evidence type="ECO:0000259" key="1">
    <source>
        <dbReference type="PROSITE" id="PS51671"/>
    </source>
</evidence>
<dbReference type="EMBL" id="CP002363">
    <property type="protein sequence ID" value="ADV65139.1"/>
    <property type="molecule type" value="Genomic_DNA"/>
</dbReference>
<protein>
    <submittedName>
        <fullName evidence="2">Amino acid-binding ACT domain protein</fullName>
    </submittedName>
</protein>
<name>E8R9G3_DESM0</name>
<dbReference type="InterPro" id="IPR045865">
    <property type="entry name" value="ACT-like_dom_sf"/>
</dbReference>
<dbReference type="eggNOG" id="arCOG01806">
    <property type="taxonomic scope" value="Archaea"/>
</dbReference>
<accession>E8R9G3</accession>
<evidence type="ECO:0000313" key="3">
    <source>
        <dbReference type="Proteomes" id="UP000001068"/>
    </source>
</evidence>
<dbReference type="Gene3D" id="3.30.2130.10">
    <property type="entry name" value="VC0802-like"/>
    <property type="match status" value="1"/>
</dbReference>
<reference evidence="2 3" key="2">
    <citation type="journal article" date="2011" name="Stand. Genomic Sci.">
        <title>Complete genome sequence of Desulfurococcus mucosus type strain (O7/1).</title>
        <authorList>
            <person name="Wirth R."/>
            <person name="Chertkov O."/>
            <person name="Held B."/>
            <person name="Lapidus A."/>
            <person name="Nolan M."/>
            <person name="Lucas S."/>
            <person name="Hammon N."/>
            <person name="Deshpande S."/>
            <person name="Cheng J.F."/>
            <person name="Tapia R."/>
            <person name="Han C."/>
            <person name="Goodwin L."/>
            <person name="Pitluck S."/>
            <person name="Liolios K."/>
            <person name="Ioanna P."/>
            <person name="Ivanova N."/>
            <person name="Mavromatis K."/>
            <person name="Mikhailova N."/>
            <person name="Pati A."/>
            <person name="Chen A."/>
            <person name="Palaniappan K."/>
            <person name="Land M."/>
            <person name="Hauser L."/>
            <person name="Chang Y.J."/>
            <person name="Jeffries C.D."/>
            <person name="Bilek Y."/>
            <person name="Hader T."/>
            <person name="Rohde M."/>
            <person name="Spring S."/>
            <person name="Sikorski J."/>
            <person name="Goker M."/>
            <person name="Woyke T."/>
            <person name="Bristow J."/>
            <person name="Eisen J.A."/>
            <person name="Markowitz V."/>
            <person name="Hugenholtz P."/>
            <person name="Kyrpides N.C."/>
            <person name="Klenk H.P."/>
        </authorList>
    </citation>
    <scope>NUCLEOTIDE SEQUENCE [LARGE SCALE GENOMIC DNA]</scope>
    <source>
        <strain evidence="3">ATCC 35584 / DSM 2162 / JCM 9187 / O7/1</strain>
    </source>
</reference>
<feature type="domain" description="ACT" evidence="1">
    <location>
        <begin position="173"/>
        <end position="240"/>
    </location>
</feature>
<keyword evidence="3" id="KW-1185">Reference proteome</keyword>
<reference evidence="3" key="1">
    <citation type="submission" date="2010-11" db="EMBL/GenBank/DDBJ databases">
        <title>The complete genome of Desulfurococcus mucosus DSM 2162.</title>
        <authorList>
            <consortium name="US DOE Joint Genome Institute (JGI-PGF)"/>
            <person name="Lucas S."/>
            <person name="Copeland A."/>
            <person name="Lapidus A."/>
            <person name="Bruce D."/>
            <person name="Goodwin L."/>
            <person name="Pitluck S."/>
            <person name="Kyrpides N."/>
            <person name="Mavromatis K."/>
            <person name="Pagani I."/>
            <person name="Ivanova N."/>
            <person name="Ovchinnikova G."/>
            <person name="Chertkov O."/>
            <person name="Held B."/>
            <person name="Brettin T."/>
            <person name="Detter J.C."/>
            <person name="Tapia R."/>
            <person name="Han C."/>
            <person name="Land M."/>
            <person name="Hauser L."/>
            <person name="Markowitz V."/>
            <person name="Cheng J.-F."/>
            <person name="Hugenholtz P."/>
            <person name="Woyke T."/>
            <person name="Wu D."/>
            <person name="Wirth R."/>
            <person name="Bilek Y."/>
            <person name="Hader T."/>
            <person name="Klenk H.-P."/>
            <person name="Eisen J.A."/>
        </authorList>
    </citation>
    <scope>NUCLEOTIDE SEQUENCE [LARGE SCALE GENOMIC DNA]</scope>
    <source>
        <strain evidence="3">ATCC 35584 / DSM 2162 / JCM 9187 / O7/1</strain>
    </source>
</reference>
<dbReference type="InterPro" id="IPR002912">
    <property type="entry name" value="ACT_dom"/>
</dbReference>
<sequence length="240" mass="26351">MEYSCSILEADIMQRDGVNISSIVRSIVEADPCLVEALRSGYVNYSRLSEIIAEAVREDYGMQCSASAVKMALLRSRMNTTTPSPMSKVFRVLAESSIELKTSLVIATYDSNILHDVLNAMSRLTGKTRFISVAQGVDNITVIMNKEVFDSFSKLVNHDPIWVKADVSAIVVISPVENIETPGFVSYITTLLARRKVNILQIMSAHSDTIIVVDRGDALEAFKALETAVARAREASKKAS</sequence>
<dbReference type="AlphaFoldDB" id="E8R9G3"/>
<dbReference type="Proteomes" id="UP000001068">
    <property type="component" value="Chromosome"/>
</dbReference>
<gene>
    <name evidence="2" type="ordered locus">Desmu_0835</name>
</gene>
<dbReference type="HOGENOM" id="CLU_103221_0_0_2"/>
<dbReference type="PROSITE" id="PS51671">
    <property type="entry name" value="ACT"/>
    <property type="match status" value="1"/>
</dbReference>
<evidence type="ECO:0000313" key="2">
    <source>
        <dbReference type="EMBL" id="ADV65139.1"/>
    </source>
</evidence>
<dbReference type="InterPro" id="IPR016619">
    <property type="entry name" value="UCP014439_ACT"/>
</dbReference>
<dbReference type="InterPro" id="IPR027795">
    <property type="entry name" value="CASTOR_ACT_dom"/>
</dbReference>
<dbReference type="KEGG" id="dmu:Desmu_0835"/>
<proteinExistence type="predicted"/>
<dbReference type="STRING" id="765177.Desmu_0835"/>
<dbReference type="Pfam" id="PF13840">
    <property type="entry name" value="ACT_7"/>
    <property type="match status" value="1"/>
</dbReference>
<organism evidence="2 3">
    <name type="scientific">Desulfurococcus mucosus (strain ATCC 35584 / DSM 2162 / JCM 9187 / O7/1)</name>
    <dbReference type="NCBI Taxonomy" id="765177"/>
    <lineage>
        <taxon>Archaea</taxon>
        <taxon>Thermoproteota</taxon>
        <taxon>Thermoprotei</taxon>
        <taxon>Desulfurococcales</taxon>
        <taxon>Desulfurococcaceae</taxon>
        <taxon>Desulfurococcus</taxon>
    </lineage>
</organism>